<keyword evidence="4" id="KW-1185">Reference proteome</keyword>
<name>A0A7J6K8A1_TOXGO</name>
<feature type="compositionally biased region" description="Basic and acidic residues" evidence="1">
    <location>
        <begin position="928"/>
        <end position="941"/>
    </location>
</feature>
<dbReference type="Proteomes" id="UP000557509">
    <property type="component" value="Unassembled WGS sequence"/>
</dbReference>
<dbReference type="VEuPathDB" id="ToxoDB:TGME49_244850"/>
<dbReference type="EMBL" id="JAAUHK010000192">
    <property type="protein sequence ID" value="KAF4643100.1"/>
    <property type="molecule type" value="Genomic_DNA"/>
</dbReference>
<comment type="caution">
    <text evidence="3">The sequence shown here is derived from an EMBL/GenBank/DDBJ whole genome shotgun (WGS) entry which is preliminary data.</text>
</comment>
<dbReference type="SUPFAM" id="SSF51905">
    <property type="entry name" value="FAD/NAD(P)-binding domain"/>
    <property type="match status" value="1"/>
</dbReference>
<evidence type="ECO:0000259" key="2">
    <source>
        <dbReference type="Pfam" id="PF00732"/>
    </source>
</evidence>
<feature type="region of interest" description="Disordered" evidence="1">
    <location>
        <begin position="48"/>
        <end position="76"/>
    </location>
</feature>
<dbReference type="GO" id="GO:0016614">
    <property type="term" value="F:oxidoreductase activity, acting on CH-OH group of donors"/>
    <property type="evidence" value="ECO:0007669"/>
    <property type="project" value="InterPro"/>
</dbReference>
<sequence>MVVRSHSCLLLPSRRRRPASRLLVCSVCAWVFLSQQFPVVFSASVSPSENDGPAASGTDASPSASPERGSEPENVAADSWSNSLSQFVSALRASTWDVLRSGVEGTTRMHFHERHVEGIEGARRPQELFDYIVVGAGAAGCPFARTMADAGKRVLVFERGHARSRTQTPAAMDLDGAGRGINDEKISQPVITAQGVRTHIGKVMGGGTSVNVGIMIRELDEYFHFLNEKYGHSWDIQTLHKASSWIEERVSCPMPQENDFSRAICRSFSNQGFIPHGGVAGNTNYTYPIPVSPELRYGEFWGAMSLFNSSDSGFRNAADIFLIDNFSGAESVENFKPAKNIELLTDYIVLKVLFDKSGTRPRARCVNYRRTQESDLTTLGESPRRRRPSDAGSHFWAIGQTLLSRFWSLFSPQVYHACVKKNGEIVMASGAILSAVNLFKSGVGPKAQIEKLGLPLVLDVPQLGQRFSDRIVVPVGVFLTQRQQQTFSKPRISDVIGFKAFGPDCSDFKIGAHSLKCTQVIVETMYGPHAMDGPIYAARALVPPHLRNTRLVEAIFQVFSGCTQLSKKERLLQPVCFLLRRAIDCASRTAVQFSFISEPKSRGSVSLERDGTVKVEANYLDDPQDFFDAVRGVQTAIERVNGDAFRGLIDSVGRTACPVMLLDGFLQIVTRLLQETSSPSLTPAHLEQVQKHHDALARIYPPSEHEEGEENEGDASDDALNRQAPEEQKQANLASAKGESRLASLQRIAEMQKLLEDLVARDEGGDAATSERRSSTVHTVRLDRLTGSFDAGLCSRTCKEVDDSFLYGVYTKTCPWRDVLYLFHGLCAPSCSPACSEEKDGKASVADTEEGVGEHNFVFKLDTRTRQFQERDAVLASEQWAATFPPLLPSPDDPTHIAEYVLTYMSSIWHHAGTAEMGAPRKSNGDAADDRPIRRPEKTRSSEPFSRSSCLSVEISLDLALDKKQRVLQSSGGDVHAPGCSFRFIFSSCKGKQES</sequence>
<organism evidence="3 4">
    <name type="scientific">Toxoplasma gondii</name>
    <dbReference type="NCBI Taxonomy" id="5811"/>
    <lineage>
        <taxon>Eukaryota</taxon>
        <taxon>Sar</taxon>
        <taxon>Alveolata</taxon>
        <taxon>Apicomplexa</taxon>
        <taxon>Conoidasida</taxon>
        <taxon>Coccidia</taxon>
        <taxon>Eucoccidiorida</taxon>
        <taxon>Eimeriorina</taxon>
        <taxon>Sarcocystidae</taxon>
        <taxon>Toxoplasma</taxon>
    </lineage>
</organism>
<evidence type="ECO:0000313" key="3">
    <source>
        <dbReference type="EMBL" id="KAF4643100.1"/>
    </source>
</evidence>
<proteinExistence type="predicted"/>
<dbReference type="PANTHER" id="PTHR45968:SF3">
    <property type="entry name" value="OS04G0573100 PROTEIN"/>
    <property type="match status" value="1"/>
</dbReference>
<dbReference type="GO" id="GO:0050660">
    <property type="term" value="F:flavin adenine dinucleotide binding"/>
    <property type="evidence" value="ECO:0007669"/>
    <property type="project" value="InterPro"/>
</dbReference>
<feature type="region of interest" description="Disordered" evidence="1">
    <location>
        <begin position="916"/>
        <end position="946"/>
    </location>
</feature>
<dbReference type="SUPFAM" id="SSF54373">
    <property type="entry name" value="FAD-linked reductases, C-terminal domain"/>
    <property type="match status" value="1"/>
</dbReference>
<accession>A0A7J6K8A1</accession>
<feature type="domain" description="Glucose-methanol-choline oxidoreductase N-terminal" evidence="2">
    <location>
        <begin position="129"/>
        <end position="273"/>
    </location>
</feature>
<dbReference type="InterPro" id="IPR051871">
    <property type="entry name" value="GMC_Oxidoreductase-Related"/>
</dbReference>
<protein>
    <submittedName>
        <fullName evidence="3">GMC oxidoreductase</fullName>
    </submittedName>
</protein>
<reference evidence="3 4" key="1">
    <citation type="submission" date="2020-03" db="EMBL/GenBank/DDBJ databases">
        <title>Genome sequence of Toxoplasma gondii RH-88 strain.</title>
        <authorList>
            <person name="Lorenzi H.A."/>
            <person name="Venepally P."/>
            <person name="Rozenberg A."/>
            <person name="Sibley D."/>
        </authorList>
    </citation>
    <scope>NUCLEOTIDE SEQUENCE [LARGE SCALE GENOMIC DNA]</scope>
    <source>
        <strain evidence="3 4">RH-88</strain>
    </source>
</reference>
<dbReference type="InterPro" id="IPR036188">
    <property type="entry name" value="FAD/NAD-bd_sf"/>
</dbReference>
<evidence type="ECO:0000256" key="1">
    <source>
        <dbReference type="SAM" id="MobiDB-lite"/>
    </source>
</evidence>
<gene>
    <name evidence="3" type="ORF">TGRH88_027670</name>
</gene>
<dbReference type="AlphaFoldDB" id="A0A7J6K8A1"/>
<dbReference type="PANTHER" id="PTHR45968">
    <property type="entry name" value="OSJNBA0019K04.7 PROTEIN"/>
    <property type="match status" value="1"/>
</dbReference>
<dbReference type="Pfam" id="PF00732">
    <property type="entry name" value="GMC_oxred_N"/>
    <property type="match status" value="1"/>
</dbReference>
<dbReference type="Gene3D" id="3.50.50.60">
    <property type="entry name" value="FAD/NAD(P)-binding domain"/>
    <property type="match status" value="1"/>
</dbReference>
<evidence type="ECO:0000313" key="4">
    <source>
        <dbReference type="Proteomes" id="UP000557509"/>
    </source>
</evidence>
<dbReference type="InterPro" id="IPR000172">
    <property type="entry name" value="GMC_OxRdtase_N"/>
</dbReference>